<dbReference type="OrthoDB" id="9774907at2"/>
<dbReference type="GO" id="GO:0005829">
    <property type="term" value="C:cytosol"/>
    <property type="evidence" value="ECO:0007669"/>
    <property type="project" value="TreeGrafter"/>
</dbReference>
<evidence type="ECO:0000256" key="4">
    <source>
        <dbReference type="ARBA" id="ARBA00022840"/>
    </source>
</evidence>
<comment type="similarity">
    <text evidence="1">Belongs to the thymidylate kinase family.</text>
</comment>
<dbReference type="Proteomes" id="UP000241434">
    <property type="component" value="Unassembled WGS sequence"/>
</dbReference>
<protein>
    <recommendedName>
        <fullName evidence="2">Thymidylate kinase</fullName>
    </recommendedName>
</protein>
<sequence>MIKSLKNKGEIFVIESGTDGSGKATQSKLLYDRLIKDGYKVMKVSYPNYDSDSSALVKMYLRGDFGEKADDVDAYIASTFYAADRYASYKTEWENFYLDGGIIIADRYTTSNMVHQASKMNDSIEREKFLDWLDEYEYDLYKIPRPSEVFFLDVPVKFSEELMKDRKNKITNEDKKDIHESDHGYLVKTYENSKYVADKYNWNIIECIDSKEKEMKSVEVIHEEIYKKVLNAIKNK</sequence>
<comment type="caution">
    <text evidence="6">The sequence shown here is derived from an EMBL/GenBank/DDBJ whole genome shotgun (WGS) entry which is preliminary data.</text>
</comment>
<dbReference type="GO" id="GO:0006235">
    <property type="term" value="P:dTTP biosynthetic process"/>
    <property type="evidence" value="ECO:0007669"/>
    <property type="project" value="TreeGrafter"/>
</dbReference>
<dbReference type="EMBL" id="JYGE01000007">
    <property type="protein sequence ID" value="PSJ30775.1"/>
    <property type="molecule type" value="Genomic_DNA"/>
</dbReference>
<dbReference type="PANTHER" id="PTHR10344">
    <property type="entry name" value="THYMIDYLATE KINASE"/>
    <property type="match status" value="1"/>
</dbReference>
<dbReference type="GO" id="GO:0004798">
    <property type="term" value="F:dTMP kinase activity"/>
    <property type="evidence" value="ECO:0007669"/>
    <property type="project" value="TreeGrafter"/>
</dbReference>
<dbReference type="RefSeq" id="WP_106777264.1">
    <property type="nucleotide sequence ID" value="NZ_JYGE01000007.1"/>
</dbReference>
<dbReference type="Gene3D" id="3.40.50.300">
    <property type="entry name" value="P-loop containing nucleotide triphosphate hydrolases"/>
    <property type="match status" value="1"/>
</dbReference>
<evidence type="ECO:0000313" key="6">
    <source>
        <dbReference type="EMBL" id="PSJ30775.1"/>
    </source>
</evidence>
<proteinExistence type="inferred from homology"/>
<evidence type="ECO:0000313" key="7">
    <source>
        <dbReference type="Proteomes" id="UP000241434"/>
    </source>
</evidence>
<reference evidence="6" key="1">
    <citation type="thesis" date="2015" institute="Rutgers" country="The State University of New Jersey, 14 College Farm Rd., New Brunswick, NJ, USA">
        <title>Ammonia toxicity in bacteria and its implications for treatment of and resource recovery from highly nitrogenous organic wastes.</title>
        <authorList>
            <person name="Luther A.K."/>
        </authorList>
    </citation>
    <scope>NUCLEOTIDE SEQUENCE</scope>
    <source>
        <strain evidence="6">RT-10B</strain>
    </source>
</reference>
<keyword evidence="7" id="KW-1185">Reference proteome</keyword>
<dbReference type="AlphaFoldDB" id="A0A2P7PYI6"/>
<dbReference type="SUPFAM" id="SSF52540">
    <property type="entry name" value="P-loop containing nucleoside triphosphate hydrolases"/>
    <property type="match status" value="1"/>
</dbReference>
<name>A0A2P7PYI6_9FIRM</name>
<keyword evidence="4" id="KW-0067">ATP-binding</keyword>
<evidence type="ECO:0000259" key="5">
    <source>
        <dbReference type="Pfam" id="PF02223"/>
    </source>
</evidence>
<dbReference type="InterPro" id="IPR027417">
    <property type="entry name" value="P-loop_NTPase"/>
</dbReference>
<evidence type="ECO:0000256" key="1">
    <source>
        <dbReference type="ARBA" id="ARBA00009776"/>
    </source>
</evidence>
<dbReference type="GO" id="GO:0006233">
    <property type="term" value="P:dTDP biosynthetic process"/>
    <property type="evidence" value="ECO:0007669"/>
    <property type="project" value="TreeGrafter"/>
</dbReference>
<feature type="domain" description="Thymidylate kinase-like" evidence="5">
    <location>
        <begin position="17"/>
        <end position="205"/>
    </location>
</feature>
<evidence type="ECO:0000256" key="2">
    <source>
        <dbReference type="ARBA" id="ARBA00017144"/>
    </source>
</evidence>
<accession>A0A2P7PYI6</accession>
<dbReference type="PANTHER" id="PTHR10344:SF4">
    <property type="entry name" value="UMP-CMP KINASE 2, MITOCHONDRIAL"/>
    <property type="match status" value="1"/>
</dbReference>
<keyword evidence="6" id="KW-0808">Transferase</keyword>
<dbReference type="GO" id="GO:0005524">
    <property type="term" value="F:ATP binding"/>
    <property type="evidence" value="ECO:0007669"/>
    <property type="project" value="UniProtKB-KW"/>
</dbReference>
<keyword evidence="6" id="KW-0418">Kinase</keyword>
<evidence type="ECO:0000256" key="3">
    <source>
        <dbReference type="ARBA" id="ARBA00022741"/>
    </source>
</evidence>
<keyword evidence="3" id="KW-0547">Nucleotide-binding</keyword>
<organism evidence="6 7">
    <name type="scientific">Peptostreptococcus russellii</name>
    <dbReference type="NCBI Taxonomy" id="215200"/>
    <lineage>
        <taxon>Bacteria</taxon>
        <taxon>Bacillati</taxon>
        <taxon>Bacillota</taxon>
        <taxon>Clostridia</taxon>
        <taxon>Peptostreptococcales</taxon>
        <taxon>Peptostreptococcaceae</taxon>
        <taxon>Peptostreptococcus</taxon>
    </lineage>
</organism>
<dbReference type="GO" id="GO:0006227">
    <property type="term" value="P:dUDP biosynthetic process"/>
    <property type="evidence" value="ECO:0007669"/>
    <property type="project" value="TreeGrafter"/>
</dbReference>
<dbReference type="FunFam" id="3.40.50.300:FF:002288">
    <property type="entry name" value="Probable thymidylate kinase"/>
    <property type="match status" value="1"/>
</dbReference>
<dbReference type="InterPro" id="IPR039430">
    <property type="entry name" value="Thymidylate_kin-like_dom"/>
</dbReference>
<gene>
    <name evidence="6" type="ORF">UF10_07860</name>
</gene>
<dbReference type="Pfam" id="PF02223">
    <property type="entry name" value="Thymidylate_kin"/>
    <property type="match status" value="1"/>
</dbReference>